<evidence type="ECO:0000313" key="2">
    <source>
        <dbReference type="EMBL" id="JAP95603.1"/>
    </source>
</evidence>
<dbReference type="InterPro" id="IPR035999">
    <property type="entry name" value="Sec7_dom_sf"/>
</dbReference>
<feature type="non-terminal residue" evidence="2">
    <location>
        <position position="88"/>
    </location>
</feature>
<dbReference type="GO" id="GO:0005737">
    <property type="term" value="C:cytoplasm"/>
    <property type="evidence" value="ECO:0007669"/>
    <property type="project" value="UniProtKB-ARBA"/>
</dbReference>
<dbReference type="PANTHER" id="PTHR10663:SF388">
    <property type="entry name" value="GOLGI-SPECIFIC BREFELDIN A-RESISTANCE GUANINE NUCLEOTIDE EXCHANGE FACTOR 1"/>
    <property type="match status" value="1"/>
</dbReference>
<dbReference type="InterPro" id="IPR023394">
    <property type="entry name" value="Sec7_C_sf"/>
</dbReference>
<dbReference type="GO" id="GO:0012505">
    <property type="term" value="C:endomembrane system"/>
    <property type="evidence" value="ECO:0007669"/>
    <property type="project" value="UniProtKB-ARBA"/>
</dbReference>
<accession>A0A146KFX6</accession>
<dbReference type="Pfam" id="PF01369">
    <property type="entry name" value="Sec7"/>
    <property type="match status" value="1"/>
</dbReference>
<dbReference type="AlphaFoldDB" id="A0A146KFX6"/>
<evidence type="ECO:0000259" key="1">
    <source>
        <dbReference type="PROSITE" id="PS50190"/>
    </source>
</evidence>
<dbReference type="GO" id="GO:0016192">
    <property type="term" value="P:vesicle-mediated transport"/>
    <property type="evidence" value="ECO:0007669"/>
    <property type="project" value="UniProtKB-ARBA"/>
</dbReference>
<dbReference type="GO" id="GO:0005085">
    <property type="term" value="F:guanyl-nucleotide exchange factor activity"/>
    <property type="evidence" value="ECO:0007669"/>
    <property type="project" value="InterPro"/>
</dbReference>
<reference evidence="2" key="1">
    <citation type="submission" date="2015-07" db="EMBL/GenBank/DDBJ databases">
        <title>Adaptation to a free-living lifestyle via gene acquisitions in the diplomonad Trepomonas sp. PC1.</title>
        <authorList>
            <person name="Xu F."/>
            <person name="Jerlstrom-Hultqvist J."/>
            <person name="Kolisko M."/>
            <person name="Simpson A.G.B."/>
            <person name="Roger A.J."/>
            <person name="Svard S.G."/>
            <person name="Andersson J.O."/>
        </authorList>
    </citation>
    <scope>NUCLEOTIDE SEQUENCE</scope>
    <source>
        <strain evidence="2">PC1</strain>
    </source>
</reference>
<name>A0A146KFX6_9EUKA</name>
<dbReference type="GO" id="GO:0032012">
    <property type="term" value="P:regulation of ARF protein signal transduction"/>
    <property type="evidence" value="ECO:0007669"/>
    <property type="project" value="InterPro"/>
</dbReference>
<dbReference type="Gene3D" id="1.10.1000.11">
    <property type="entry name" value="Arf Nucleotide-binding Site Opener,domain 2"/>
    <property type="match status" value="1"/>
</dbReference>
<organism evidence="2">
    <name type="scientific">Trepomonas sp. PC1</name>
    <dbReference type="NCBI Taxonomy" id="1076344"/>
    <lineage>
        <taxon>Eukaryota</taxon>
        <taxon>Metamonada</taxon>
        <taxon>Diplomonadida</taxon>
        <taxon>Hexamitidae</taxon>
        <taxon>Hexamitinae</taxon>
        <taxon>Trepomonas</taxon>
    </lineage>
</organism>
<protein>
    <submittedName>
        <fullName evidence="2">Sec7 domain-containing protein</fullName>
    </submittedName>
</protein>
<feature type="domain" description="SEC7" evidence="1">
    <location>
        <begin position="2"/>
        <end position="70"/>
    </location>
</feature>
<dbReference type="EMBL" id="GDID01001003">
    <property type="protein sequence ID" value="JAP95603.1"/>
    <property type="molecule type" value="Transcribed_RNA"/>
</dbReference>
<gene>
    <name evidence="2" type="ORF">TPC1_11346</name>
</gene>
<sequence>AVFSEHSRMDTESAYILSYATMMLNTDIHNVNNKNKMDKPQFIANTKRADKHNFFDDQFLTTLFDEIYQYPFTLDEVEEARALGLYGE</sequence>
<feature type="non-terminal residue" evidence="2">
    <location>
        <position position="1"/>
    </location>
</feature>
<proteinExistence type="predicted"/>
<dbReference type="PROSITE" id="PS50190">
    <property type="entry name" value="SEC7"/>
    <property type="match status" value="1"/>
</dbReference>
<dbReference type="SUPFAM" id="SSF48425">
    <property type="entry name" value="Sec7 domain"/>
    <property type="match status" value="1"/>
</dbReference>
<dbReference type="InterPro" id="IPR000904">
    <property type="entry name" value="Sec7_dom"/>
</dbReference>
<dbReference type="PANTHER" id="PTHR10663">
    <property type="entry name" value="GUANYL-NUCLEOTIDE EXCHANGE FACTOR"/>
    <property type="match status" value="1"/>
</dbReference>